<sequence length="62" mass="7320">MKVILTYMTLTKSSSKTYIETVYQQGWGSRFALALLSVDMGIYRNRNRNSQYNYYTHTVIRS</sequence>
<organism evidence="1">
    <name type="scientific">Anguilla anguilla</name>
    <name type="common">European freshwater eel</name>
    <name type="synonym">Muraena anguilla</name>
    <dbReference type="NCBI Taxonomy" id="7936"/>
    <lineage>
        <taxon>Eukaryota</taxon>
        <taxon>Metazoa</taxon>
        <taxon>Chordata</taxon>
        <taxon>Craniata</taxon>
        <taxon>Vertebrata</taxon>
        <taxon>Euteleostomi</taxon>
        <taxon>Actinopterygii</taxon>
        <taxon>Neopterygii</taxon>
        <taxon>Teleostei</taxon>
        <taxon>Anguilliformes</taxon>
        <taxon>Anguillidae</taxon>
        <taxon>Anguilla</taxon>
    </lineage>
</organism>
<protein>
    <submittedName>
        <fullName evidence="1">Uncharacterized protein</fullName>
    </submittedName>
</protein>
<dbReference type="EMBL" id="GBXM01076696">
    <property type="protein sequence ID" value="JAH31881.1"/>
    <property type="molecule type" value="Transcribed_RNA"/>
</dbReference>
<dbReference type="EMBL" id="GBXM01081635">
    <property type="protein sequence ID" value="JAH26942.1"/>
    <property type="molecule type" value="Transcribed_RNA"/>
</dbReference>
<reference evidence="1" key="2">
    <citation type="journal article" date="2015" name="Fish Shellfish Immunol.">
        <title>Early steps in the European eel (Anguilla anguilla)-Vibrio vulnificus interaction in the gills: Role of the RtxA13 toxin.</title>
        <authorList>
            <person name="Callol A."/>
            <person name="Pajuelo D."/>
            <person name="Ebbesson L."/>
            <person name="Teles M."/>
            <person name="MacKenzie S."/>
            <person name="Amaro C."/>
        </authorList>
    </citation>
    <scope>NUCLEOTIDE SEQUENCE</scope>
</reference>
<proteinExistence type="predicted"/>
<accession>A0A0E9RDR6</accession>
<reference evidence="1" key="1">
    <citation type="submission" date="2014-11" db="EMBL/GenBank/DDBJ databases">
        <authorList>
            <person name="Amaro Gonzalez C."/>
        </authorList>
    </citation>
    <scope>NUCLEOTIDE SEQUENCE</scope>
</reference>
<evidence type="ECO:0000313" key="1">
    <source>
        <dbReference type="EMBL" id="JAH26942.1"/>
    </source>
</evidence>
<name>A0A0E9RDR6_ANGAN</name>
<dbReference type="AlphaFoldDB" id="A0A0E9RDR6"/>